<keyword evidence="3" id="KW-0560">Oxidoreductase</keyword>
<feature type="region of interest" description="Disordered" evidence="5">
    <location>
        <begin position="314"/>
        <end position="336"/>
    </location>
</feature>
<keyword evidence="4" id="KW-0408">Iron</keyword>
<dbReference type="GO" id="GO:0051213">
    <property type="term" value="F:dioxygenase activity"/>
    <property type="evidence" value="ECO:0007669"/>
    <property type="project" value="UniProtKB-KW"/>
</dbReference>
<proteinExistence type="inferred from homology"/>
<gene>
    <name evidence="7" type="ORF">OG849_30150</name>
</gene>
<dbReference type="EMBL" id="CP109083">
    <property type="protein sequence ID" value="WSB11212.1"/>
    <property type="molecule type" value="Genomic_DNA"/>
</dbReference>
<keyword evidence="8" id="KW-1185">Reference proteome</keyword>
<dbReference type="InterPro" id="IPR042098">
    <property type="entry name" value="TauD-like_sf"/>
</dbReference>
<comment type="similarity">
    <text evidence="1">Belongs to the clavaminate synthase family.</text>
</comment>
<evidence type="ECO:0000313" key="8">
    <source>
        <dbReference type="Proteomes" id="UP001356428"/>
    </source>
</evidence>
<name>A0ABZ1F4A4_9ACTN</name>
<dbReference type="PIRSF" id="PIRSF019543">
    <property type="entry name" value="Clavaminate_syn"/>
    <property type="match status" value="1"/>
</dbReference>
<evidence type="ECO:0000256" key="1">
    <source>
        <dbReference type="ARBA" id="ARBA00008425"/>
    </source>
</evidence>
<evidence type="ECO:0000256" key="2">
    <source>
        <dbReference type="ARBA" id="ARBA00022723"/>
    </source>
</evidence>
<evidence type="ECO:0000259" key="6">
    <source>
        <dbReference type="Pfam" id="PF02668"/>
    </source>
</evidence>
<accession>A0ABZ1F4A4</accession>
<organism evidence="7 8">
    <name type="scientific">Streptomyces cyaneofuscatus</name>
    <dbReference type="NCBI Taxonomy" id="66883"/>
    <lineage>
        <taxon>Bacteria</taxon>
        <taxon>Bacillati</taxon>
        <taxon>Actinomycetota</taxon>
        <taxon>Actinomycetes</taxon>
        <taxon>Kitasatosporales</taxon>
        <taxon>Streptomycetaceae</taxon>
        <taxon>Streptomyces</taxon>
    </lineage>
</organism>
<evidence type="ECO:0000256" key="4">
    <source>
        <dbReference type="ARBA" id="ARBA00023004"/>
    </source>
</evidence>
<sequence length="336" mass="36440">MSPHPAAVTYDAETTAAPSRTAELLASTAHDLVAAGATPQSFLLPGSAATVPDELREALGGVLTPLDRTSGWRRVRGLFAAFPEPGPTPAHWSAATGDRQRPWDLGVILVSSVLGRLFGWTGQQDGRLVHNIVPSRGCETVQVGASSTTPLTWHNEDAFHPRRAELLMLACVRNPDGVGTRAAGVRRAAVSEYHREQLRRPVVSILPDASYPADAQDSTSRPRMSTMWPDSDGWCLRYDPAYSRLPEADPAFHDAYGALGEALEASAAEIGMEAGDVVLIDNDVAVHGRAPFRALYDGSDRWLKRSLIRLPRRRPDRERDEDGFGQALVGPAGDRW</sequence>
<protein>
    <submittedName>
        <fullName evidence="7">TauD/TfdA family dioxygenase</fullName>
    </submittedName>
</protein>
<evidence type="ECO:0000256" key="5">
    <source>
        <dbReference type="SAM" id="MobiDB-lite"/>
    </source>
</evidence>
<keyword evidence="7" id="KW-0223">Dioxygenase</keyword>
<dbReference type="SUPFAM" id="SSF51197">
    <property type="entry name" value="Clavaminate synthase-like"/>
    <property type="match status" value="1"/>
</dbReference>
<dbReference type="Proteomes" id="UP001356428">
    <property type="component" value="Chromosome"/>
</dbReference>
<reference evidence="7 8" key="1">
    <citation type="submission" date="2022-10" db="EMBL/GenBank/DDBJ databases">
        <title>The complete genomes of actinobacterial strains from the NBC collection.</title>
        <authorList>
            <person name="Joergensen T.S."/>
            <person name="Alvarez Arevalo M."/>
            <person name="Sterndorff E.B."/>
            <person name="Faurdal D."/>
            <person name="Vuksanovic O."/>
            <person name="Mourched A.-S."/>
            <person name="Charusanti P."/>
            <person name="Shaw S."/>
            <person name="Blin K."/>
            <person name="Weber T."/>
        </authorList>
    </citation>
    <scope>NUCLEOTIDE SEQUENCE [LARGE SCALE GENOMIC DNA]</scope>
    <source>
        <strain evidence="7 8">NBC 01792</strain>
    </source>
</reference>
<dbReference type="Pfam" id="PF02668">
    <property type="entry name" value="TauD"/>
    <property type="match status" value="1"/>
</dbReference>
<evidence type="ECO:0000313" key="7">
    <source>
        <dbReference type="EMBL" id="WSB11212.1"/>
    </source>
</evidence>
<feature type="domain" description="TauD/TfdA-like" evidence="6">
    <location>
        <begin position="143"/>
        <end position="306"/>
    </location>
</feature>
<dbReference type="InterPro" id="IPR014503">
    <property type="entry name" value="Clavaminate_syn-like"/>
</dbReference>
<dbReference type="Gene3D" id="3.60.130.10">
    <property type="entry name" value="Clavaminate synthase-like"/>
    <property type="match status" value="1"/>
</dbReference>
<keyword evidence="2" id="KW-0479">Metal-binding</keyword>
<evidence type="ECO:0000256" key="3">
    <source>
        <dbReference type="ARBA" id="ARBA00023002"/>
    </source>
</evidence>
<dbReference type="InterPro" id="IPR003819">
    <property type="entry name" value="TauD/TfdA-like"/>
</dbReference>
<dbReference type="RefSeq" id="WP_326702809.1">
    <property type="nucleotide sequence ID" value="NZ_CP108861.1"/>
</dbReference>